<evidence type="ECO:0000256" key="6">
    <source>
        <dbReference type="ARBA" id="ARBA00022512"/>
    </source>
</evidence>
<dbReference type="CDD" id="cd15798">
    <property type="entry name" value="PMEI-like_3"/>
    <property type="match status" value="2"/>
</dbReference>
<dbReference type="InterPro" id="IPR006501">
    <property type="entry name" value="Pectinesterase_inhib_dom"/>
</dbReference>
<feature type="chain" id="PRO_5042259499" description="pectinesterase" evidence="16">
    <location>
        <begin position="26"/>
        <end position="1097"/>
    </location>
</feature>
<dbReference type="Pfam" id="PF04043">
    <property type="entry name" value="PMEI"/>
    <property type="match status" value="2"/>
</dbReference>
<comment type="subcellular location">
    <subcellularLocation>
        <location evidence="1">Secreted</location>
        <location evidence="1">Cell wall</location>
    </subcellularLocation>
</comment>
<evidence type="ECO:0000259" key="17">
    <source>
        <dbReference type="SMART" id="SM00856"/>
    </source>
</evidence>
<evidence type="ECO:0000256" key="15">
    <source>
        <dbReference type="PROSITE-ProRule" id="PRU10040"/>
    </source>
</evidence>
<dbReference type="EC" id="3.1.1.11" evidence="5"/>
<comment type="catalytic activity">
    <reaction evidence="13">
        <text>[(1-&gt;4)-alpha-D-galacturonosyl methyl ester](n) + n H2O = [(1-&gt;4)-alpha-D-galacturonosyl](n) + n methanol + n H(+)</text>
        <dbReference type="Rhea" id="RHEA:22380"/>
        <dbReference type="Rhea" id="RHEA-COMP:14570"/>
        <dbReference type="Rhea" id="RHEA-COMP:14573"/>
        <dbReference type="ChEBI" id="CHEBI:15377"/>
        <dbReference type="ChEBI" id="CHEBI:15378"/>
        <dbReference type="ChEBI" id="CHEBI:17790"/>
        <dbReference type="ChEBI" id="CHEBI:140522"/>
        <dbReference type="ChEBI" id="CHEBI:140523"/>
        <dbReference type="EC" id="3.1.1.11"/>
    </reaction>
</comment>
<evidence type="ECO:0000256" key="4">
    <source>
        <dbReference type="ARBA" id="ARBA00007786"/>
    </source>
</evidence>
<evidence type="ECO:0000256" key="5">
    <source>
        <dbReference type="ARBA" id="ARBA00013229"/>
    </source>
</evidence>
<evidence type="ECO:0000256" key="1">
    <source>
        <dbReference type="ARBA" id="ARBA00004191"/>
    </source>
</evidence>
<evidence type="ECO:0000256" key="7">
    <source>
        <dbReference type="ARBA" id="ARBA00022525"/>
    </source>
</evidence>
<evidence type="ECO:0000256" key="2">
    <source>
        <dbReference type="ARBA" id="ARBA00005184"/>
    </source>
</evidence>
<reference evidence="18" key="1">
    <citation type="submission" date="2020-06" db="EMBL/GenBank/DDBJ databases">
        <authorList>
            <person name="Li T."/>
            <person name="Hu X."/>
            <person name="Zhang T."/>
            <person name="Song X."/>
            <person name="Zhang H."/>
            <person name="Dai N."/>
            <person name="Sheng W."/>
            <person name="Hou X."/>
            <person name="Wei L."/>
        </authorList>
    </citation>
    <scope>NUCLEOTIDE SEQUENCE</scope>
    <source>
        <strain evidence="18">3651</strain>
        <tissue evidence="18">Leaf</tissue>
    </source>
</reference>
<dbReference type="InterPro" id="IPR033131">
    <property type="entry name" value="Pectinesterase_Asp_AS"/>
</dbReference>
<evidence type="ECO:0000256" key="3">
    <source>
        <dbReference type="ARBA" id="ARBA00006027"/>
    </source>
</evidence>
<reference evidence="18" key="2">
    <citation type="journal article" date="2024" name="Plant">
        <title>Genomic evolution and insights into agronomic trait innovations of Sesamum species.</title>
        <authorList>
            <person name="Miao H."/>
            <person name="Wang L."/>
            <person name="Qu L."/>
            <person name="Liu H."/>
            <person name="Sun Y."/>
            <person name="Le M."/>
            <person name="Wang Q."/>
            <person name="Wei S."/>
            <person name="Zheng Y."/>
            <person name="Lin W."/>
            <person name="Duan Y."/>
            <person name="Cao H."/>
            <person name="Xiong S."/>
            <person name="Wang X."/>
            <person name="Wei L."/>
            <person name="Li C."/>
            <person name="Ma Q."/>
            <person name="Ju M."/>
            <person name="Zhao R."/>
            <person name="Li G."/>
            <person name="Mu C."/>
            <person name="Tian Q."/>
            <person name="Mei H."/>
            <person name="Zhang T."/>
            <person name="Gao T."/>
            <person name="Zhang H."/>
        </authorList>
    </citation>
    <scope>NUCLEOTIDE SEQUENCE</scope>
    <source>
        <strain evidence="18">3651</strain>
    </source>
</reference>
<evidence type="ECO:0000313" key="19">
    <source>
        <dbReference type="Proteomes" id="UP001293254"/>
    </source>
</evidence>
<dbReference type="PROSITE" id="PS00503">
    <property type="entry name" value="PECTINESTERASE_2"/>
    <property type="match status" value="1"/>
</dbReference>
<dbReference type="InterPro" id="IPR011050">
    <property type="entry name" value="Pectin_lyase_fold/virulence"/>
</dbReference>
<evidence type="ECO:0000313" key="18">
    <source>
        <dbReference type="EMBL" id="KAK4433904.1"/>
    </source>
</evidence>
<keyword evidence="19" id="KW-1185">Reference proteome</keyword>
<feature type="active site" evidence="15">
    <location>
        <position position="933"/>
    </location>
</feature>
<feature type="signal peptide" evidence="16">
    <location>
        <begin position="1"/>
        <end position="25"/>
    </location>
</feature>
<dbReference type="InterPro" id="IPR000070">
    <property type="entry name" value="Pectinesterase_cat"/>
</dbReference>
<dbReference type="InterPro" id="IPR035513">
    <property type="entry name" value="Invertase/methylesterase_inhib"/>
</dbReference>
<dbReference type="SMART" id="SM00856">
    <property type="entry name" value="PMEI"/>
    <property type="match status" value="2"/>
</dbReference>
<dbReference type="FunFam" id="2.160.20.10:FF:000001">
    <property type="entry name" value="Pectinesterase"/>
    <property type="match status" value="2"/>
</dbReference>
<gene>
    <name evidence="18" type="ORF">Salat_0553100</name>
</gene>
<keyword evidence="11" id="KW-0325">Glycoprotein</keyword>
<dbReference type="Proteomes" id="UP001293254">
    <property type="component" value="Unassembled WGS sequence"/>
</dbReference>
<organism evidence="18 19">
    <name type="scientific">Sesamum alatum</name>
    <dbReference type="NCBI Taxonomy" id="300844"/>
    <lineage>
        <taxon>Eukaryota</taxon>
        <taxon>Viridiplantae</taxon>
        <taxon>Streptophyta</taxon>
        <taxon>Embryophyta</taxon>
        <taxon>Tracheophyta</taxon>
        <taxon>Spermatophyta</taxon>
        <taxon>Magnoliopsida</taxon>
        <taxon>eudicotyledons</taxon>
        <taxon>Gunneridae</taxon>
        <taxon>Pentapetalae</taxon>
        <taxon>asterids</taxon>
        <taxon>lamiids</taxon>
        <taxon>Lamiales</taxon>
        <taxon>Pedaliaceae</taxon>
        <taxon>Sesamum</taxon>
    </lineage>
</organism>
<keyword evidence="10" id="KW-1015">Disulfide bond</keyword>
<keyword evidence="9" id="KW-0063">Aspartyl esterase</keyword>
<proteinExistence type="inferred from homology"/>
<dbReference type="InterPro" id="IPR012334">
    <property type="entry name" value="Pectin_lyas_fold"/>
</dbReference>
<evidence type="ECO:0000256" key="12">
    <source>
        <dbReference type="ARBA" id="ARBA00023316"/>
    </source>
</evidence>
<dbReference type="PROSITE" id="PS00800">
    <property type="entry name" value="PECTINESTERASE_1"/>
    <property type="match status" value="1"/>
</dbReference>
<dbReference type="EMBL" id="JACGWO010000002">
    <property type="protein sequence ID" value="KAK4433904.1"/>
    <property type="molecule type" value="Genomic_DNA"/>
</dbReference>
<evidence type="ECO:0000256" key="8">
    <source>
        <dbReference type="ARBA" id="ARBA00022801"/>
    </source>
</evidence>
<dbReference type="SUPFAM" id="SSF101148">
    <property type="entry name" value="Plant invertase/pectin methylesterase inhibitor"/>
    <property type="match status" value="2"/>
</dbReference>
<comment type="similarity">
    <text evidence="3">In the N-terminal section; belongs to the PMEI family.</text>
</comment>
<comment type="function">
    <text evidence="14">Acts in the modification of cell walls via demethylesterification of cell wall pectin.</text>
</comment>
<comment type="caution">
    <text evidence="18">The sequence shown here is derived from an EMBL/GenBank/DDBJ whole genome shotgun (WGS) entry which is preliminary data.</text>
</comment>
<keyword evidence="16" id="KW-0732">Signal</keyword>
<name>A0AAE1YNW2_9LAMI</name>
<evidence type="ECO:0000256" key="13">
    <source>
        <dbReference type="ARBA" id="ARBA00047928"/>
    </source>
</evidence>
<evidence type="ECO:0000256" key="11">
    <source>
        <dbReference type="ARBA" id="ARBA00023180"/>
    </source>
</evidence>
<comment type="similarity">
    <text evidence="4">In the C-terminal section; belongs to the pectinesterase family.</text>
</comment>
<dbReference type="NCBIfam" id="TIGR01614">
    <property type="entry name" value="PME_inhib"/>
    <property type="match status" value="2"/>
</dbReference>
<dbReference type="InterPro" id="IPR018040">
    <property type="entry name" value="Pectinesterase_Tyr_AS"/>
</dbReference>
<keyword evidence="6" id="KW-0134">Cell wall</keyword>
<accession>A0AAE1YNW2</accession>
<dbReference type="Gene3D" id="2.160.20.10">
    <property type="entry name" value="Single-stranded right-handed beta-helix, Pectin lyase-like"/>
    <property type="match status" value="2"/>
</dbReference>
<protein>
    <recommendedName>
        <fullName evidence="5">pectinesterase</fullName>
        <ecNumber evidence="5">3.1.1.11</ecNumber>
    </recommendedName>
</protein>
<dbReference type="AlphaFoldDB" id="A0AAE1YNW2"/>
<feature type="domain" description="Pectinesterase inhibitor" evidence="17">
    <location>
        <begin position="40"/>
        <end position="190"/>
    </location>
</feature>
<dbReference type="GO" id="GO:0042545">
    <property type="term" value="P:cell wall modification"/>
    <property type="evidence" value="ECO:0007669"/>
    <property type="project" value="InterPro"/>
</dbReference>
<dbReference type="PANTHER" id="PTHR31707">
    <property type="entry name" value="PECTINESTERASE"/>
    <property type="match status" value="1"/>
</dbReference>
<evidence type="ECO:0000256" key="16">
    <source>
        <dbReference type="SAM" id="SignalP"/>
    </source>
</evidence>
<keyword evidence="12" id="KW-0961">Cell wall biogenesis/degradation</keyword>
<comment type="pathway">
    <text evidence="2">Glycan metabolism; pectin degradation; 2-dehydro-3-deoxy-D-gluconate from pectin: step 1/5.</text>
</comment>
<dbReference type="Gene3D" id="1.20.140.40">
    <property type="entry name" value="Invertase/pectin methylesterase inhibitor family protein"/>
    <property type="match status" value="2"/>
</dbReference>
<dbReference type="Pfam" id="PF01095">
    <property type="entry name" value="Pectinesterase"/>
    <property type="match status" value="2"/>
</dbReference>
<dbReference type="SUPFAM" id="SSF51126">
    <property type="entry name" value="Pectin lyase-like"/>
    <property type="match status" value="2"/>
</dbReference>
<keyword evidence="7" id="KW-0964">Secreted</keyword>
<evidence type="ECO:0000256" key="9">
    <source>
        <dbReference type="ARBA" id="ARBA00023085"/>
    </source>
</evidence>
<dbReference type="FunFam" id="1.20.140.40:FF:000001">
    <property type="entry name" value="Pectinesterase"/>
    <property type="match status" value="2"/>
</dbReference>
<evidence type="ECO:0000256" key="14">
    <source>
        <dbReference type="ARBA" id="ARBA00057335"/>
    </source>
</evidence>
<keyword evidence="8" id="KW-0378">Hydrolase</keyword>
<feature type="domain" description="Pectinesterase inhibitor" evidence="17">
    <location>
        <begin position="560"/>
        <end position="710"/>
    </location>
</feature>
<evidence type="ECO:0000256" key="10">
    <source>
        <dbReference type="ARBA" id="ARBA00023157"/>
    </source>
</evidence>
<dbReference type="GO" id="GO:0030599">
    <property type="term" value="F:pectinesterase activity"/>
    <property type="evidence" value="ECO:0007669"/>
    <property type="project" value="UniProtKB-EC"/>
</dbReference>
<sequence length="1097" mass="118912">MAAKAAVAGLAAILVVAMVVAVAVGITKKQNEGESGISAGSTKAVQSICAPTDYKDTCEQSLSHANSTNPKELIKAAFEFTEKNIGDIIKNSALFKEAAQEDGTKQALEICQEVLDTAIDDLKRSFDTVGEFDISKANEYLEDIKTWLSAVITNHETCIDAFENTTGDTGEKMKHLLKTAREMSSNGLAMVSNMSSIFTSLQMGSSSSRRLLSEEEFISNKQRSLMALKSNAVVALDGSGQFNSINAAIATVPPKNDVPFVIFVKAGLYKEYVQIPKRVNKIVLIGEGPLKTRITGRKNYAEGVKTFHTATLGVNGEDFTAKDIGIENTAGPQGHQAVAVRVSGDRAVFFNVHLDGYQHTLYAHTYRQYYRDCSISDTIDFIFGDAEALFQNCKFIVRKPMPNQACMVTAQGRVERHSLGATVIQNGDFVGEPALLQAVPPVKVYLGRPWKLLSTTIIMQSNISAIIAPEGWSEWAGTFALDTLYYAEYGNRGPGSSLNNRGVSSPLWKPRINSRVESSIKMAGKAAVGGLAAILVVAMVVAVAVGVTRKTSEGGSISTGSTKAVQSICAPTDYKETCESSLSNANTTNPKELIKAAFDFTVKNIGDIVKNSPLFKDAANDEGTKQALGICQEVLDTAMDDLRRSFDTVGEFDASKAAEYVEDLKTWLSAVITNQETCIDAFENTTGDTGEKMKNLLKTAREMSSNGLAMVSNMSSILSSLQLGNAASRKLLSEETDRNKRNLLEKGRFLYGGDPTDYAPGEEPTSFIARSKRSLAATTSLKPNVVVAQDGSGQFTTITAALATVPKNNDQTFVIHVKAGVYKESVHIPKKMNKIVLIGDGPLKTRISGRKNYAEGVKTYHTATVAVNGEDFTAKDIGIENTAGPQGHQAVAVRVSGDRAVFFNVHLDGYQDTLYAHTYRQYYRDCSISGTIDFIFGDAQALFQNCKFVVRKPMPNQACMVTAQGRVERHSLGATVIQNGDFVAEPALLQVVPPVKVYLGRPWKLLSRTIIMQSNIGGFIAPEGWSEWAGTFALDTLYYAEYGNRGPGSSLNNRVKWKGIQTLSGDMANSWTGGKMFGGDEWIRNSGVPYVPTWMQV</sequence>
<dbReference type="GO" id="GO:0004857">
    <property type="term" value="F:enzyme inhibitor activity"/>
    <property type="evidence" value="ECO:0007669"/>
    <property type="project" value="InterPro"/>
</dbReference>